<dbReference type="PATRIC" id="fig|1121939.11.peg.2490"/>
<feature type="chain" id="PRO_5004498617" description="DUF4412 domain-containing protein" evidence="1">
    <location>
        <begin position="19"/>
        <end position="226"/>
    </location>
</feature>
<reference evidence="2 3" key="1">
    <citation type="journal article" date="2013" name="Genome Announc.">
        <title>Draft genome sequence of the moderately halophilic gammaproteobacterium Halomonas anticariensis FP35.</title>
        <authorList>
            <person name="Tahrioui A."/>
            <person name="Quesada E."/>
            <person name="Llamas I."/>
        </authorList>
    </citation>
    <scope>NUCLEOTIDE SEQUENCE [LARGE SCALE GENOMIC DNA]</scope>
    <source>
        <strain evidence="3">DSM 16096 / CECT 5854 / LMG 22089 / FP35</strain>
    </source>
</reference>
<evidence type="ECO:0008006" key="4">
    <source>
        <dbReference type="Google" id="ProtNLM"/>
    </source>
</evidence>
<feature type="signal peptide" evidence="1">
    <location>
        <begin position="1"/>
        <end position="18"/>
    </location>
</feature>
<dbReference type="AlphaFoldDB" id="S2LBL6"/>
<dbReference type="EMBL" id="ASTJ01000028">
    <property type="protein sequence ID" value="EPC02126.1"/>
    <property type="molecule type" value="Genomic_DNA"/>
</dbReference>
<sequence length="226" mass="24776">MKYLVAGLMLATALPVFADGKATIATSDTQNDMQMVIHWTDDSMRMDFPAQQQGYMLMRDGKGYMVTEQAGQPIVMDMAMLKGMTEAMGEEANAVNANQAKSVESLEATGEKETVAGIEGDVYRIQWTDHGGNAHDDQMVLSDEPLGREMLQAFQSYVQIVMDEPDPIGTALLERDLGMLKFGDKFRVVEMADASPEAAMFELPENAMTMEDLMKQQMGGGANAPQ</sequence>
<comment type="caution">
    <text evidence="2">The sequence shown here is derived from an EMBL/GenBank/DDBJ whole genome shotgun (WGS) entry which is preliminary data.</text>
</comment>
<gene>
    <name evidence="2" type="ORF">L861_05045</name>
</gene>
<keyword evidence="3" id="KW-1185">Reference proteome</keyword>
<dbReference type="eggNOG" id="ENOG503315F">
    <property type="taxonomic scope" value="Bacteria"/>
</dbReference>
<name>S2LBL6_LITA3</name>
<dbReference type="RefSeq" id="WP_016416999.1">
    <property type="nucleotide sequence ID" value="NZ_KE332391.1"/>
</dbReference>
<organism evidence="2 3">
    <name type="scientific">Litchfieldella anticariensis (strain DSM 16096 / CECT 5854 / CIP 108499 / LMG 22089 / FP35)</name>
    <name type="common">Halomonas anticariensis</name>
    <dbReference type="NCBI Taxonomy" id="1121939"/>
    <lineage>
        <taxon>Bacteria</taxon>
        <taxon>Pseudomonadati</taxon>
        <taxon>Pseudomonadota</taxon>
        <taxon>Gammaproteobacteria</taxon>
        <taxon>Oceanospirillales</taxon>
        <taxon>Halomonadaceae</taxon>
        <taxon>Litchfieldella</taxon>
    </lineage>
</organism>
<proteinExistence type="predicted"/>
<dbReference type="Proteomes" id="UP000014463">
    <property type="component" value="Unassembled WGS sequence"/>
</dbReference>
<protein>
    <recommendedName>
        <fullName evidence="4">DUF4412 domain-containing protein</fullName>
    </recommendedName>
</protein>
<keyword evidence="1" id="KW-0732">Signal</keyword>
<evidence type="ECO:0000313" key="3">
    <source>
        <dbReference type="Proteomes" id="UP000014463"/>
    </source>
</evidence>
<accession>S2LBL6</accession>
<evidence type="ECO:0000256" key="1">
    <source>
        <dbReference type="SAM" id="SignalP"/>
    </source>
</evidence>
<dbReference type="OrthoDB" id="7741811at2"/>
<evidence type="ECO:0000313" key="2">
    <source>
        <dbReference type="EMBL" id="EPC02126.1"/>
    </source>
</evidence>